<dbReference type="Proteomes" id="UP000095751">
    <property type="component" value="Unassembled WGS sequence"/>
</dbReference>
<dbReference type="EMBL" id="KV784353">
    <property type="protein sequence ID" value="OEU22971.1"/>
    <property type="molecule type" value="Genomic_DNA"/>
</dbReference>
<dbReference type="AlphaFoldDB" id="A0A1E7FXU3"/>
<feature type="region of interest" description="Disordered" evidence="1">
    <location>
        <begin position="49"/>
        <end position="73"/>
    </location>
</feature>
<proteinExistence type="predicted"/>
<sequence>MLRRVTSKATATATVGMYGLIRHSRAGRPILTINNNVGTPAPTRRCFAATSREKRSLNSKQIKGEASRTTTAT</sequence>
<keyword evidence="3" id="KW-1185">Reference proteome</keyword>
<feature type="compositionally biased region" description="Basic and acidic residues" evidence="1">
    <location>
        <begin position="51"/>
        <end position="66"/>
    </location>
</feature>
<evidence type="ECO:0000256" key="1">
    <source>
        <dbReference type="SAM" id="MobiDB-lite"/>
    </source>
</evidence>
<accession>A0A1E7FXU3</accession>
<dbReference type="KEGG" id="fcy:FRACYDRAFT_267433"/>
<reference evidence="2 3" key="1">
    <citation type="submission" date="2016-09" db="EMBL/GenBank/DDBJ databases">
        <title>Extensive genetic diversity and differential bi-allelic expression allows diatom success in the polar Southern Ocean.</title>
        <authorList>
            <consortium name="DOE Joint Genome Institute"/>
            <person name="Mock T."/>
            <person name="Otillar R.P."/>
            <person name="Strauss J."/>
            <person name="Dupont C."/>
            <person name="Frickenhaus S."/>
            <person name="Maumus F."/>
            <person name="Mcmullan M."/>
            <person name="Sanges R."/>
            <person name="Schmutz J."/>
            <person name="Toseland A."/>
            <person name="Valas R."/>
            <person name="Veluchamy A."/>
            <person name="Ward B.J."/>
            <person name="Allen A."/>
            <person name="Barry K."/>
            <person name="Falciatore A."/>
            <person name="Ferrante M."/>
            <person name="Fortunato A.E."/>
            <person name="Gloeckner G."/>
            <person name="Gruber A."/>
            <person name="Hipkin R."/>
            <person name="Janech M."/>
            <person name="Kroth P."/>
            <person name="Leese F."/>
            <person name="Lindquist E."/>
            <person name="Lyon B.R."/>
            <person name="Martin J."/>
            <person name="Mayer C."/>
            <person name="Parker M."/>
            <person name="Quesneville H."/>
            <person name="Raymond J."/>
            <person name="Uhlig C."/>
            <person name="Valentin K.U."/>
            <person name="Worden A.Z."/>
            <person name="Armbrust E.V."/>
            <person name="Bowler C."/>
            <person name="Green B."/>
            <person name="Moulton V."/>
            <person name="Van Oosterhout C."/>
            <person name="Grigoriev I."/>
        </authorList>
    </citation>
    <scope>NUCLEOTIDE SEQUENCE [LARGE SCALE GENOMIC DNA]</scope>
    <source>
        <strain evidence="2 3">CCMP1102</strain>
    </source>
</reference>
<feature type="non-terminal residue" evidence="2">
    <location>
        <position position="73"/>
    </location>
</feature>
<name>A0A1E7FXU3_9STRA</name>
<evidence type="ECO:0000313" key="2">
    <source>
        <dbReference type="EMBL" id="OEU22971.1"/>
    </source>
</evidence>
<dbReference type="InParanoid" id="A0A1E7FXU3"/>
<evidence type="ECO:0000313" key="3">
    <source>
        <dbReference type="Proteomes" id="UP000095751"/>
    </source>
</evidence>
<protein>
    <submittedName>
        <fullName evidence="2">Uncharacterized protein</fullName>
    </submittedName>
</protein>
<gene>
    <name evidence="2" type="ORF">FRACYDRAFT_267433</name>
</gene>
<organism evidence="2 3">
    <name type="scientific">Fragilariopsis cylindrus CCMP1102</name>
    <dbReference type="NCBI Taxonomy" id="635003"/>
    <lineage>
        <taxon>Eukaryota</taxon>
        <taxon>Sar</taxon>
        <taxon>Stramenopiles</taxon>
        <taxon>Ochrophyta</taxon>
        <taxon>Bacillariophyta</taxon>
        <taxon>Bacillariophyceae</taxon>
        <taxon>Bacillariophycidae</taxon>
        <taxon>Bacillariales</taxon>
        <taxon>Bacillariaceae</taxon>
        <taxon>Fragilariopsis</taxon>
    </lineage>
</organism>